<keyword evidence="1" id="KW-1133">Transmembrane helix</keyword>
<organism evidence="2 3">
    <name type="scientific">Candidatus Falkowbacteria bacterium GW2011_GWE1_38_31</name>
    <dbReference type="NCBI Taxonomy" id="1618638"/>
    <lineage>
        <taxon>Bacteria</taxon>
        <taxon>Candidatus Falkowiibacteriota</taxon>
    </lineage>
</organism>
<evidence type="ECO:0000256" key="1">
    <source>
        <dbReference type="SAM" id="Phobius"/>
    </source>
</evidence>
<evidence type="ECO:0008006" key="4">
    <source>
        <dbReference type="Google" id="ProtNLM"/>
    </source>
</evidence>
<evidence type="ECO:0000313" key="2">
    <source>
        <dbReference type="EMBL" id="KKQ71120.1"/>
    </source>
</evidence>
<name>A0A0G0K6R3_9BACT</name>
<dbReference type="AlphaFoldDB" id="A0A0G0K6R3"/>
<dbReference type="Proteomes" id="UP000034022">
    <property type="component" value="Unassembled WGS sequence"/>
</dbReference>
<comment type="caution">
    <text evidence="2">The sequence shown here is derived from an EMBL/GenBank/DDBJ whole genome shotgun (WGS) entry which is preliminary data.</text>
</comment>
<evidence type="ECO:0000313" key="3">
    <source>
        <dbReference type="Proteomes" id="UP000034022"/>
    </source>
</evidence>
<feature type="transmembrane region" description="Helical" evidence="1">
    <location>
        <begin position="289"/>
        <end position="311"/>
    </location>
</feature>
<reference evidence="2 3" key="1">
    <citation type="journal article" date="2015" name="Nature">
        <title>rRNA introns, odd ribosomes, and small enigmatic genomes across a large radiation of phyla.</title>
        <authorList>
            <person name="Brown C.T."/>
            <person name="Hug L.A."/>
            <person name="Thomas B.C."/>
            <person name="Sharon I."/>
            <person name="Castelle C.J."/>
            <person name="Singh A."/>
            <person name="Wilkins M.J."/>
            <person name="Williams K.H."/>
            <person name="Banfield J.F."/>
        </authorList>
    </citation>
    <scope>NUCLEOTIDE SEQUENCE [LARGE SCALE GENOMIC DNA]</scope>
</reference>
<keyword evidence="1" id="KW-0472">Membrane</keyword>
<proteinExistence type="predicted"/>
<keyword evidence="1" id="KW-0812">Transmembrane</keyword>
<protein>
    <recommendedName>
        <fullName evidence="4">DUF916 domain-containing protein</fullName>
    </recommendedName>
</protein>
<dbReference type="EMBL" id="LBUU01000001">
    <property type="protein sequence ID" value="KKQ71120.1"/>
    <property type="molecule type" value="Genomic_DNA"/>
</dbReference>
<accession>A0A0G0K6R3</accession>
<sequence>MKKIVVVFIFLLVFINVPFVFAQEGITLSITPPLIKNNMNPGDIWKSTIKVANNNPEEHTIYVEAVDFRAKQEDGVVEFLSSEKTGTSSEGVSPFLSQWIVLEENEVVIPAFGSREIPYIIDVPENASPGGHYAAILAGTRPPADSVSGSVIKVSSLLASLVLLNVKGDVEERGVIREFVSDKVFYDKTDVGFKVRFENLGNVHLQPLGEIKIYAPFNKLKNTITINHNSEFGNVLPESIRKWEFNWKGDKNLLEMGRYRAELILGYGEEGRQADNRVIYFWVIYPKPVIFAVSAVIIFILLITVLIRLYIRRAIRNTTGLNTQIVGKKSEPAKKIFFKRSQSKPEKKDDVINLKK</sequence>
<gene>
    <name evidence="2" type="ORF">US91_C0001G0047</name>
</gene>